<accession>A0A1L9UPF3</accession>
<proteinExistence type="predicted"/>
<reference evidence="2" key="1">
    <citation type="journal article" date="2017" name="Genome Biol.">
        <title>Comparative genomics reveals high biological diversity and specific adaptations in the industrially and medically important fungal genus Aspergillus.</title>
        <authorList>
            <person name="de Vries R.P."/>
            <person name="Riley R."/>
            <person name="Wiebenga A."/>
            <person name="Aguilar-Osorio G."/>
            <person name="Amillis S."/>
            <person name="Uchima C.A."/>
            <person name="Anderluh G."/>
            <person name="Asadollahi M."/>
            <person name="Askin M."/>
            <person name="Barry K."/>
            <person name="Battaglia E."/>
            <person name="Bayram O."/>
            <person name="Benocci T."/>
            <person name="Braus-Stromeyer S.A."/>
            <person name="Caldana C."/>
            <person name="Canovas D."/>
            <person name="Cerqueira G.C."/>
            <person name="Chen F."/>
            <person name="Chen W."/>
            <person name="Choi C."/>
            <person name="Clum A."/>
            <person name="Dos Santos R.A."/>
            <person name="Damasio A.R."/>
            <person name="Diallinas G."/>
            <person name="Emri T."/>
            <person name="Fekete E."/>
            <person name="Flipphi M."/>
            <person name="Freyberg S."/>
            <person name="Gallo A."/>
            <person name="Gournas C."/>
            <person name="Habgood R."/>
            <person name="Hainaut M."/>
            <person name="Harispe M.L."/>
            <person name="Henrissat B."/>
            <person name="Hilden K.S."/>
            <person name="Hope R."/>
            <person name="Hossain A."/>
            <person name="Karabika E."/>
            <person name="Karaffa L."/>
            <person name="Karanyi Z."/>
            <person name="Krasevec N."/>
            <person name="Kuo A."/>
            <person name="Kusch H."/>
            <person name="LaButti K."/>
            <person name="Lagendijk E.L."/>
            <person name="Lapidus A."/>
            <person name="Levasseur A."/>
            <person name="Lindquist E."/>
            <person name="Lipzen A."/>
            <person name="Logrieco A.F."/>
            <person name="MacCabe A."/>
            <person name="Maekelae M.R."/>
            <person name="Malavazi I."/>
            <person name="Melin P."/>
            <person name="Meyer V."/>
            <person name="Mielnichuk N."/>
            <person name="Miskei M."/>
            <person name="Molnar A.P."/>
            <person name="Mule G."/>
            <person name="Ngan C.Y."/>
            <person name="Orejas M."/>
            <person name="Orosz E."/>
            <person name="Ouedraogo J.P."/>
            <person name="Overkamp K.M."/>
            <person name="Park H.-S."/>
            <person name="Perrone G."/>
            <person name="Piumi F."/>
            <person name="Punt P.J."/>
            <person name="Ram A.F."/>
            <person name="Ramon A."/>
            <person name="Rauscher S."/>
            <person name="Record E."/>
            <person name="Riano-Pachon D.M."/>
            <person name="Robert V."/>
            <person name="Roehrig J."/>
            <person name="Ruller R."/>
            <person name="Salamov A."/>
            <person name="Salih N.S."/>
            <person name="Samson R.A."/>
            <person name="Sandor E."/>
            <person name="Sanguinetti M."/>
            <person name="Schuetze T."/>
            <person name="Sepcic K."/>
            <person name="Shelest E."/>
            <person name="Sherlock G."/>
            <person name="Sophianopoulou V."/>
            <person name="Squina F.M."/>
            <person name="Sun H."/>
            <person name="Susca A."/>
            <person name="Todd R.B."/>
            <person name="Tsang A."/>
            <person name="Unkles S.E."/>
            <person name="van de Wiele N."/>
            <person name="van Rossen-Uffink D."/>
            <person name="Oliveira J.V."/>
            <person name="Vesth T.C."/>
            <person name="Visser J."/>
            <person name="Yu J.-H."/>
            <person name="Zhou M."/>
            <person name="Andersen M.R."/>
            <person name="Archer D.B."/>
            <person name="Baker S.E."/>
            <person name="Benoit I."/>
            <person name="Brakhage A.A."/>
            <person name="Braus G.H."/>
            <person name="Fischer R."/>
            <person name="Frisvad J.C."/>
            <person name="Goldman G.H."/>
            <person name="Houbraken J."/>
            <person name="Oakley B."/>
            <person name="Pocsi I."/>
            <person name="Scazzocchio C."/>
            <person name="Seiboth B."/>
            <person name="vanKuyk P.A."/>
            <person name="Wortman J."/>
            <person name="Dyer P.S."/>
            <person name="Grigoriev I.V."/>
        </authorList>
    </citation>
    <scope>NUCLEOTIDE SEQUENCE [LARGE SCALE GENOMIC DNA]</scope>
    <source>
        <strain evidence="2">CBS 101740 / IMI 381727 / IBT 21946</strain>
    </source>
</reference>
<name>A0A1L9UPF3_ASPBC</name>
<evidence type="ECO:0000313" key="2">
    <source>
        <dbReference type="Proteomes" id="UP000184499"/>
    </source>
</evidence>
<dbReference type="GeneID" id="93579062"/>
<dbReference type="RefSeq" id="XP_067480768.1">
    <property type="nucleotide sequence ID" value="XM_067626574.1"/>
</dbReference>
<dbReference type="EMBL" id="KV878682">
    <property type="protein sequence ID" value="OJJ73520.1"/>
    <property type="molecule type" value="Genomic_DNA"/>
</dbReference>
<dbReference type="AlphaFoldDB" id="A0A1L9UPF3"/>
<sequence>MLRQCYTRSAAGEKTVTRFVEDYRAFVLAHDERRSSEYLEALAITLSRRHSHFYLEKFQYRQQRPGTGQLEGFPNRASQPKASNLLCYHRIGGSLGRHGNGAPRI</sequence>
<protein>
    <submittedName>
        <fullName evidence="1">Uncharacterized protein</fullName>
    </submittedName>
</protein>
<keyword evidence="2" id="KW-1185">Reference proteome</keyword>
<dbReference type="VEuPathDB" id="FungiDB:ASPBRDRAFT_506056"/>
<evidence type="ECO:0000313" key="1">
    <source>
        <dbReference type="EMBL" id="OJJ73520.1"/>
    </source>
</evidence>
<organism evidence="1 2">
    <name type="scientific">Aspergillus brasiliensis (strain CBS 101740 / IMI 381727 / IBT 21946)</name>
    <dbReference type="NCBI Taxonomy" id="767769"/>
    <lineage>
        <taxon>Eukaryota</taxon>
        <taxon>Fungi</taxon>
        <taxon>Dikarya</taxon>
        <taxon>Ascomycota</taxon>
        <taxon>Pezizomycotina</taxon>
        <taxon>Eurotiomycetes</taxon>
        <taxon>Eurotiomycetidae</taxon>
        <taxon>Eurotiales</taxon>
        <taxon>Aspergillaceae</taxon>
        <taxon>Aspergillus</taxon>
        <taxon>Aspergillus subgen. Circumdati</taxon>
    </lineage>
</organism>
<gene>
    <name evidence="1" type="ORF">ASPBRDRAFT_506056</name>
</gene>
<dbReference type="Proteomes" id="UP000184499">
    <property type="component" value="Unassembled WGS sequence"/>
</dbReference>